<dbReference type="PANTHER" id="PTHR11267:SF114">
    <property type="entry name" value="T-BOX TRANSCRIPTION FACTOR TBX19"/>
    <property type="match status" value="1"/>
</dbReference>
<comment type="caution">
    <text evidence="6">Lacks conserved residue(s) required for the propagation of feature annotation.</text>
</comment>
<dbReference type="GO" id="GO:0003007">
    <property type="term" value="P:heart morphogenesis"/>
    <property type="evidence" value="ECO:0007669"/>
    <property type="project" value="TreeGrafter"/>
</dbReference>
<dbReference type="Gene3D" id="2.60.40.820">
    <property type="entry name" value="Transcription factor, T-box"/>
    <property type="match status" value="1"/>
</dbReference>
<dbReference type="GO" id="GO:0001707">
    <property type="term" value="P:mesoderm formation"/>
    <property type="evidence" value="ECO:0007669"/>
    <property type="project" value="TreeGrafter"/>
</dbReference>
<dbReference type="PROSITE" id="PS01264">
    <property type="entry name" value="TBOX_2"/>
    <property type="match status" value="1"/>
</dbReference>
<evidence type="ECO:0000259" key="7">
    <source>
        <dbReference type="PROSITE" id="PS50252"/>
    </source>
</evidence>
<organism evidence="8 9">
    <name type="scientific">Hippocampus comes</name>
    <name type="common">Tiger tail seahorse</name>
    <dbReference type="NCBI Taxonomy" id="109280"/>
    <lineage>
        <taxon>Eukaryota</taxon>
        <taxon>Metazoa</taxon>
        <taxon>Chordata</taxon>
        <taxon>Craniata</taxon>
        <taxon>Vertebrata</taxon>
        <taxon>Euteleostomi</taxon>
        <taxon>Actinopterygii</taxon>
        <taxon>Neopterygii</taxon>
        <taxon>Teleostei</taxon>
        <taxon>Neoteleostei</taxon>
        <taxon>Acanthomorphata</taxon>
        <taxon>Syngnathiaria</taxon>
        <taxon>Syngnathiformes</taxon>
        <taxon>Syngnathoidei</taxon>
        <taxon>Syngnathidae</taxon>
        <taxon>Hippocampus</taxon>
    </lineage>
</organism>
<dbReference type="InterPro" id="IPR001699">
    <property type="entry name" value="TF_T-box"/>
</dbReference>
<dbReference type="GO" id="GO:0001708">
    <property type="term" value="P:cell fate specification"/>
    <property type="evidence" value="ECO:0007669"/>
    <property type="project" value="TreeGrafter"/>
</dbReference>
<dbReference type="PROSITE" id="PS50252">
    <property type="entry name" value="TBOX_3"/>
    <property type="match status" value="1"/>
</dbReference>
<evidence type="ECO:0000313" key="8">
    <source>
        <dbReference type="Ensembl" id="ENSHCOP00000005638.1"/>
    </source>
</evidence>
<evidence type="ECO:0000256" key="1">
    <source>
        <dbReference type="ARBA" id="ARBA00004123"/>
    </source>
</evidence>
<dbReference type="PANTHER" id="PTHR11267">
    <property type="entry name" value="T-BOX PROTEIN-RELATED"/>
    <property type="match status" value="1"/>
</dbReference>
<protein>
    <recommendedName>
        <fullName evidence="7">T-box domain-containing protein</fullName>
    </recommendedName>
</protein>
<dbReference type="GeneTree" id="ENSGT00940000160000"/>
<keyword evidence="5 6" id="KW-0539">Nucleus</keyword>
<dbReference type="CDD" id="cd20192">
    <property type="entry name" value="T-box_TBXT_TBX19-like"/>
    <property type="match status" value="1"/>
</dbReference>
<keyword evidence="4" id="KW-0804">Transcription</keyword>
<dbReference type="PRINTS" id="PR00938">
    <property type="entry name" value="BRACHYURY"/>
</dbReference>
<dbReference type="GO" id="GO:0005634">
    <property type="term" value="C:nucleus"/>
    <property type="evidence" value="ECO:0007669"/>
    <property type="project" value="UniProtKB-SubCell"/>
</dbReference>
<dbReference type="InterPro" id="IPR036960">
    <property type="entry name" value="T-box_sf"/>
</dbReference>
<dbReference type="AlphaFoldDB" id="A0A3Q2XLZ9"/>
<evidence type="ECO:0000256" key="3">
    <source>
        <dbReference type="ARBA" id="ARBA00023125"/>
    </source>
</evidence>
<dbReference type="InterPro" id="IPR018186">
    <property type="entry name" value="TF_T-box_CS"/>
</dbReference>
<dbReference type="OMA" id="ERECHAG"/>
<reference evidence="8" key="1">
    <citation type="submission" date="2025-08" db="UniProtKB">
        <authorList>
            <consortium name="Ensembl"/>
        </authorList>
    </citation>
    <scope>IDENTIFICATION</scope>
</reference>
<dbReference type="FunFam" id="2.60.40.820:FF:000002">
    <property type="entry name" value="T-box transcription factor Brachyury"/>
    <property type="match status" value="1"/>
</dbReference>
<reference evidence="8" key="2">
    <citation type="submission" date="2025-09" db="UniProtKB">
        <authorList>
            <consortium name="Ensembl"/>
        </authorList>
    </citation>
    <scope>IDENTIFICATION</scope>
</reference>
<evidence type="ECO:0000313" key="9">
    <source>
        <dbReference type="Proteomes" id="UP000264820"/>
    </source>
</evidence>
<dbReference type="STRING" id="109280.ENSHCOP00000005638"/>
<keyword evidence="3 6" id="KW-0238">DNA-binding</keyword>
<name>A0A3Q2XLZ9_HIPCM</name>
<keyword evidence="9" id="KW-1185">Reference proteome</keyword>
<keyword evidence="2" id="KW-0805">Transcription regulation</keyword>
<evidence type="ECO:0000256" key="4">
    <source>
        <dbReference type="ARBA" id="ARBA00023163"/>
    </source>
</evidence>
<dbReference type="GO" id="GO:0000785">
    <property type="term" value="C:chromatin"/>
    <property type="evidence" value="ECO:0007669"/>
    <property type="project" value="TreeGrafter"/>
</dbReference>
<dbReference type="InterPro" id="IPR008967">
    <property type="entry name" value="p53-like_TF_DNA-bd_sf"/>
</dbReference>
<dbReference type="GO" id="GO:0045893">
    <property type="term" value="P:positive regulation of DNA-templated transcription"/>
    <property type="evidence" value="ECO:0007669"/>
    <property type="project" value="InterPro"/>
</dbReference>
<dbReference type="InterPro" id="IPR002070">
    <property type="entry name" value="TF_Brachyury"/>
</dbReference>
<dbReference type="SUPFAM" id="SSF49417">
    <property type="entry name" value="p53-like transcription factors"/>
    <property type="match status" value="1"/>
</dbReference>
<dbReference type="SMART" id="SM00425">
    <property type="entry name" value="TBOX"/>
    <property type="match status" value="1"/>
</dbReference>
<evidence type="ECO:0000256" key="6">
    <source>
        <dbReference type="PROSITE-ProRule" id="PRU00201"/>
    </source>
</evidence>
<sequence>STHNSDILKHCISRLLTAVEDELQAGREKGDPTESRLQVTLEDAELWRKFQHITNEMIVTKSGRRMFPVLKVSVSGLDPGSMYSFLLDFIPTDSYRWKFASGEWLAAAEAEGRSEGQDHGGIYIHPDSPNFGAHWMKAAVTFNKVKLNNKHKTEGQIMLNSLHKYEPHLYIVCVGLQRRLVTDVSFKETQFIAVTAYQNEEITALKIKHNPFAKAFLDIKDSQYPCLWTTGCSEMSFSPSPCAVLQGPISSEYLMQPQGTTQDGGAWWSPGPAQSL</sequence>
<dbReference type="Ensembl" id="ENSHCOT00000005027.1">
    <property type="protein sequence ID" value="ENSHCOP00000005638.1"/>
    <property type="gene ID" value="ENSHCOG00000007330.1"/>
</dbReference>
<dbReference type="InterPro" id="IPR046360">
    <property type="entry name" value="T-box_DNA-bd"/>
</dbReference>
<feature type="domain" description="T-box" evidence="7">
    <location>
        <begin position="41"/>
        <end position="218"/>
    </location>
</feature>
<dbReference type="GO" id="GO:0000978">
    <property type="term" value="F:RNA polymerase II cis-regulatory region sequence-specific DNA binding"/>
    <property type="evidence" value="ECO:0007669"/>
    <property type="project" value="InterPro"/>
</dbReference>
<evidence type="ECO:0000256" key="2">
    <source>
        <dbReference type="ARBA" id="ARBA00023015"/>
    </source>
</evidence>
<evidence type="ECO:0000256" key="5">
    <source>
        <dbReference type="ARBA" id="ARBA00023242"/>
    </source>
</evidence>
<dbReference type="GO" id="GO:0000981">
    <property type="term" value="F:DNA-binding transcription factor activity, RNA polymerase II-specific"/>
    <property type="evidence" value="ECO:0007669"/>
    <property type="project" value="TreeGrafter"/>
</dbReference>
<accession>A0A3Q2XLZ9</accession>
<dbReference type="PROSITE" id="PS01283">
    <property type="entry name" value="TBOX_1"/>
    <property type="match status" value="1"/>
</dbReference>
<dbReference type="Pfam" id="PF00907">
    <property type="entry name" value="T-box"/>
    <property type="match status" value="1"/>
</dbReference>
<comment type="subcellular location">
    <subcellularLocation>
        <location evidence="1 6">Nucleus</location>
    </subcellularLocation>
</comment>
<dbReference type="Proteomes" id="UP000264820">
    <property type="component" value="Unplaced"/>
</dbReference>
<dbReference type="PRINTS" id="PR00937">
    <property type="entry name" value="TBOX"/>
</dbReference>
<proteinExistence type="predicted"/>